<name>A0A1X0ABC9_9MYCO</name>
<dbReference type="EMBL" id="MVHF01000045">
    <property type="protein sequence ID" value="ORA27367.1"/>
    <property type="molecule type" value="Genomic_DNA"/>
</dbReference>
<dbReference type="OrthoDB" id="9873098at2"/>
<reference evidence="2 3" key="1">
    <citation type="submission" date="2017-02" db="EMBL/GenBank/DDBJ databases">
        <title>The new phylogeny of genus Mycobacterium.</title>
        <authorList>
            <person name="Tortoli E."/>
            <person name="Trovato A."/>
            <person name="Cirillo D.M."/>
        </authorList>
    </citation>
    <scope>NUCLEOTIDE SEQUENCE [LARGE SCALE GENOMIC DNA]</scope>
    <source>
        <strain evidence="2 3">RW6</strain>
    </source>
</reference>
<organism evidence="2 3">
    <name type="scientific">Mycobacterium aquaticum</name>
    <dbReference type="NCBI Taxonomy" id="1927124"/>
    <lineage>
        <taxon>Bacteria</taxon>
        <taxon>Bacillati</taxon>
        <taxon>Actinomycetota</taxon>
        <taxon>Actinomycetes</taxon>
        <taxon>Mycobacteriales</taxon>
        <taxon>Mycobacteriaceae</taxon>
        <taxon>Mycobacterium</taxon>
    </lineage>
</organism>
<sequence>MKKIPITVAAANAVATVALAGCSPAPAPQSAAPSSPTVAAPALAPQQIGLEDLPTWVDTVGARDAAASGAPFVFPEREAGGGSAACFTYMRTPSGDIWILNRPDTAPVAGMALSPRRELYGCGDRGFGWSSWEARHGGEQVRTSAPSAPAVSRPEGVPDLAWISNEVDLDAAQRAMKQGHPFMFAVPSAGVTACHSAVLMPTGKLWFLNETGVVPIGGAQLSETMRAYGCRAEGGAR</sequence>
<evidence type="ECO:0000313" key="3">
    <source>
        <dbReference type="Proteomes" id="UP000192448"/>
    </source>
</evidence>
<accession>A0A1X0ABC9</accession>
<dbReference type="AlphaFoldDB" id="A0A1X0ABC9"/>
<feature type="chain" id="PRO_5039166443" description="Lipoprotein" evidence="1">
    <location>
        <begin position="21"/>
        <end position="237"/>
    </location>
</feature>
<gene>
    <name evidence="2" type="ORF">BST13_30375</name>
</gene>
<keyword evidence="3" id="KW-1185">Reference proteome</keyword>
<comment type="caution">
    <text evidence="2">The sequence shown here is derived from an EMBL/GenBank/DDBJ whole genome shotgun (WGS) entry which is preliminary data.</text>
</comment>
<dbReference type="PROSITE" id="PS51257">
    <property type="entry name" value="PROKAR_LIPOPROTEIN"/>
    <property type="match status" value="1"/>
</dbReference>
<dbReference type="STRING" id="1927124.BST13_30375"/>
<proteinExistence type="predicted"/>
<dbReference type="RefSeq" id="WP_083168814.1">
    <property type="nucleotide sequence ID" value="NZ_MVHF01000045.1"/>
</dbReference>
<evidence type="ECO:0008006" key="4">
    <source>
        <dbReference type="Google" id="ProtNLM"/>
    </source>
</evidence>
<protein>
    <recommendedName>
        <fullName evidence="4">Lipoprotein</fullName>
    </recommendedName>
</protein>
<feature type="signal peptide" evidence="1">
    <location>
        <begin position="1"/>
        <end position="20"/>
    </location>
</feature>
<dbReference type="Proteomes" id="UP000192448">
    <property type="component" value="Unassembled WGS sequence"/>
</dbReference>
<evidence type="ECO:0000256" key="1">
    <source>
        <dbReference type="SAM" id="SignalP"/>
    </source>
</evidence>
<evidence type="ECO:0000313" key="2">
    <source>
        <dbReference type="EMBL" id="ORA27367.1"/>
    </source>
</evidence>
<keyword evidence="1" id="KW-0732">Signal</keyword>